<dbReference type="OrthoDB" id="3649348at2759"/>
<proteinExistence type="predicted"/>
<evidence type="ECO:0000313" key="2">
    <source>
        <dbReference type="Proteomes" id="UP000799441"/>
    </source>
</evidence>
<name>A0A9P4QE78_9PEZI</name>
<dbReference type="EMBL" id="MU003777">
    <property type="protein sequence ID" value="KAF2723214.1"/>
    <property type="molecule type" value="Genomic_DNA"/>
</dbReference>
<accession>A0A9P4QE78</accession>
<comment type="caution">
    <text evidence="1">The sequence shown here is derived from an EMBL/GenBank/DDBJ whole genome shotgun (WGS) entry which is preliminary data.</text>
</comment>
<dbReference type="AlphaFoldDB" id="A0A9P4QE78"/>
<dbReference type="Proteomes" id="UP000799441">
    <property type="component" value="Unassembled WGS sequence"/>
</dbReference>
<organism evidence="1 2">
    <name type="scientific">Polychaeton citri CBS 116435</name>
    <dbReference type="NCBI Taxonomy" id="1314669"/>
    <lineage>
        <taxon>Eukaryota</taxon>
        <taxon>Fungi</taxon>
        <taxon>Dikarya</taxon>
        <taxon>Ascomycota</taxon>
        <taxon>Pezizomycotina</taxon>
        <taxon>Dothideomycetes</taxon>
        <taxon>Dothideomycetidae</taxon>
        <taxon>Capnodiales</taxon>
        <taxon>Capnodiaceae</taxon>
        <taxon>Polychaeton</taxon>
    </lineage>
</organism>
<keyword evidence="2" id="KW-1185">Reference proteome</keyword>
<reference evidence="1" key="1">
    <citation type="journal article" date="2020" name="Stud. Mycol.">
        <title>101 Dothideomycetes genomes: a test case for predicting lifestyles and emergence of pathogens.</title>
        <authorList>
            <person name="Haridas S."/>
            <person name="Albert R."/>
            <person name="Binder M."/>
            <person name="Bloem J."/>
            <person name="Labutti K."/>
            <person name="Salamov A."/>
            <person name="Andreopoulos B."/>
            <person name="Baker S."/>
            <person name="Barry K."/>
            <person name="Bills G."/>
            <person name="Bluhm B."/>
            <person name="Cannon C."/>
            <person name="Castanera R."/>
            <person name="Culley D."/>
            <person name="Daum C."/>
            <person name="Ezra D."/>
            <person name="Gonzalez J."/>
            <person name="Henrissat B."/>
            <person name="Kuo A."/>
            <person name="Liang C."/>
            <person name="Lipzen A."/>
            <person name="Lutzoni F."/>
            <person name="Magnuson J."/>
            <person name="Mondo S."/>
            <person name="Nolan M."/>
            <person name="Ohm R."/>
            <person name="Pangilinan J."/>
            <person name="Park H.-J."/>
            <person name="Ramirez L."/>
            <person name="Alfaro M."/>
            <person name="Sun H."/>
            <person name="Tritt A."/>
            <person name="Yoshinaga Y."/>
            <person name="Zwiers L.-H."/>
            <person name="Turgeon B."/>
            <person name="Goodwin S."/>
            <person name="Spatafora J."/>
            <person name="Crous P."/>
            <person name="Grigoriev I."/>
        </authorList>
    </citation>
    <scope>NUCLEOTIDE SEQUENCE</scope>
    <source>
        <strain evidence="1">CBS 116435</strain>
    </source>
</reference>
<sequence length="164" mass="17772">MRPSLIQLSRQASSIMAPIPVALCGKNPNMASSFVQTMGPDYEVVHVWHDTSTARQELPALLRGESVRPRTGLGTNMQSETARAPKAVVVGAGFARSDVDIMRDCEGGDNIPWLYPQIVPGLLSSMSPKDFMQSVVDRASAAMEKNGLVEGKEVEVKKGEVWGF</sequence>
<evidence type="ECO:0000313" key="1">
    <source>
        <dbReference type="EMBL" id="KAF2723214.1"/>
    </source>
</evidence>
<gene>
    <name evidence="1" type="ORF">K431DRAFT_344790</name>
</gene>
<protein>
    <submittedName>
        <fullName evidence="1">Uncharacterized protein</fullName>
    </submittedName>
</protein>